<evidence type="ECO:0000313" key="1">
    <source>
        <dbReference type="Proteomes" id="UP000036681"/>
    </source>
</evidence>
<dbReference type="Proteomes" id="UP000036681">
    <property type="component" value="Unplaced"/>
</dbReference>
<dbReference type="WBParaSite" id="ALUE_0001845001-mRNA-1">
    <property type="protein sequence ID" value="ALUE_0001845001-mRNA-1"/>
    <property type="gene ID" value="ALUE_0001845001"/>
</dbReference>
<dbReference type="AlphaFoldDB" id="A0A0M3IIQ5"/>
<accession>A0A0M3IIQ5</accession>
<organism evidence="1 2">
    <name type="scientific">Ascaris lumbricoides</name>
    <name type="common">Giant roundworm</name>
    <dbReference type="NCBI Taxonomy" id="6252"/>
    <lineage>
        <taxon>Eukaryota</taxon>
        <taxon>Metazoa</taxon>
        <taxon>Ecdysozoa</taxon>
        <taxon>Nematoda</taxon>
        <taxon>Chromadorea</taxon>
        <taxon>Rhabditida</taxon>
        <taxon>Spirurina</taxon>
        <taxon>Ascaridomorpha</taxon>
        <taxon>Ascaridoidea</taxon>
        <taxon>Ascarididae</taxon>
        <taxon>Ascaris</taxon>
    </lineage>
</organism>
<proteinExistence type="predicted"/>
<name>A0A0M3IIQ5_ASCLU</name>
<reference evidence="2" key="1">
    <citation type="submission" date="2017-02" db="UniProtKB">
        <authorList>
            <consortium name="WormBaseParasite"/>
        </authorList>
    </citation>
    <scope>IDENTIFICATION</scope>
</reference>
<sequence length="63" mass="7146">MFISCDSTDIFGILLEVSIKWESHFVSIRSLSAALLGINSYPGQFPEWRKLSSGNFVMHRNIV</sequence>
<evidence type="ECO:0000313" key="2">
    <source>
        <dbReference type="WBParaSite" id="ALUE_0001845001-mRNA-1"/>
    </source>
</evidence>
<keyword evidence="1" id="KW-1185">Reference proteome</keyword>
<protein>
    <submittedName>
        <fullName evidence="2">Uncharacterized protein</fullName>
    </submittedName>
</protein>